<evidence type="ECO:0000313" key="3">
    <source>
        <dbReference type="Proteomes" id="UP000318521"/>
    </source>
</evidence>
<dbReference type="EMBL" id="VLXZ01000007">
    <property type="protein sequence ID" value="TSB46129.1"/>
    <property type="molecule type" value="Genomic_DNA"/>
</dbReference>
<organism evidence="2 3">
    <name type="scientific">Alkalicoccobacillus porphyridii</name>
    <dbReference type="NCBI Taxonomy" id="2597270"/>
    <lineage>
        <taxon>Bacteria</taxon>
        <taxon>Bacillati</taxon>
        <taxon>Bacillota</taxon>
        <taxon>Bacilli</taxon>
        <taxon>Bacillales</taxon>
        <taxon>Bacillaceae</taxon>
        <taxon>Alkalicoccobacillus</taxon>
    </lineage>
</organism>
<keyword evidence="3" id="KW-1185">Reference proteome</keyword>
<proteinExistence type="predicted"/>
<dbReference type="AlphaFoldDB" id="A0A553ZXF1"/>
<accession>A0A553ZXF1</accession>
<feature type="transmembrane region" description="Helical" evidence="1">
    <location>
        <begin position="9"/>
        <end position="27"/>
    </location>
</feature>
<reference evidence="2 3" key="1">
    <citation type="submission" date="2019-07" db="EMBL/GenBank/DDBJ databases">
        <authorList>
            <person name="Park Y.J."/>
            <person name="Jeong S.E."/>
            <person name="Jung H.S."/>
        </authorList>
    </citation>
    <scope>NUCLEOTIDE SEQUENCE [LARGE SCALE GENOMIC DNA]</scope>
    <source>
        <strain evidence="3">P16(2019)</strain>
    </source>
</reference>
<dbReference type="Proteomes" id="UP000318521">
    <property type="component" value="Unassembled WGS sequence"/>
</dbReference>
<protein>
    <submittedName>
        <fullName evidence="2">Uncharacterized protein</fullName>
    </submittedName>
</protein>
<feature type="transmembrane region" description="Helical" evidence="1">
    <location>
        <begin position="39"/>
        <end position="60"/>
    </location>
</feature>
<feature type="transmembrane region" description="Helical" evidence="1">
    <location>
        <begin position="98"/>
        <end position="118"/>
    </location>
</feature>
<keyword evidence="1" id="KW-1133">Transmembrane helix</keyword>
<name>A0A553ZXF1_9BACI</name>
<dbReference type="RefSeq" id="WP_143849023.1">
    <property type="nucleotide sequence ID" value="NZ_VLXZ01000007.1"/>
</dbReference>
<sequence length="133" mass="15156">MFKRLRSTVIRYSICLISFCFMVYMLFKDEPFGLDILQVGTLSSILLLIVFANVLIVALIDYAQGKSHSTSPLEEILTGAFFLVFSLILYVMNEKQLISTSLVFPFALSFVFLLKGSIRLINARRKMNLAEEE</sequence>
<evidence type="ECO:0000256" key="1">
    <source>
        <dbReference type="SAM" id="Phobius"/>
    </source>
</evidence>
<gene>
    <name evidence="2" type="ORF">FN960_12245</name>
</gene>
<comment type="caution">
    <text evidence="2">The sequence shown here is derived from an EMBL/GenBank/DDBJ whole genome shotgun (WGS) entry which is preliminary data.</text>
</comment>
<feature type="transmembrane region" description="Helical" evidence="1">
    <location>
        <begin position="72"/>
        <end position="92"/>
    </location>
</feature>
<keyword evidence="1" id="KW-0472">Membrane</keyword>
<keyword evidence="1" id="KW-0812">Transmembrane</keyword>
<evidence type="ECO:0000313" key="2">
    <source>
        <dbReference type="EMBL" id="TSB46129.1"/>
    </source>
</evidence>